<dbReference type="PANTHER" id="PTHR20898:SF0">
    <property type="entry name" value="DAEDALUS ON 3-RELATED"/>
    <property type="match status" value="1"/>
</dbReference>
<dbReference type="OrthoDB" id="8040949at2759"/>
<evidence type="ECO:0000313" key="1">
    <source>
        <dbReference type="EMBL" id="KNC23126.1"/>
    </source>
</evidence>
<dbReference type="OMA" id="WIINERP"/>
<dbReference type="Proteomes" id="UP000037069">
    <property type="component" value="Unassembled WGS sequence"/>
</dbReference>
<protein>
    <recommendedName>
        <fullName evidence="3">MD-2-related lipid-recognition domain-containing protein</fullName>
    </recommendedName>
</protein>
<dbReference type="SMART" id="SM00697">
    <property type="entry name" value="DM8"/>
    <property type="match status" value="1"/>
</dbReference>
<dbReference type="EMBL" id="JRES01001414">
    <property type="protein sequence ID" value="KNC23126.1"/>
    <property type="molecule type" value="Genomic_DNA"/>
</dbReference>
<name>A0A0L0BSX6_LUCCU</name>
<dbReference type="AlphaFoldDB" id="A0A0L0BSX6"/>
<evidence type="ECO:0008006" key="3">
    <source>
        <dbReference type="Google" id="ProtNLM"/>
    </source>
</evidence>
<dbReference type="Pfam" id="PF06477">
    <property type="entry name" value="DUF1091"/>
    <property type="match status" value="1"/>
</dbReference>
<proteinExistence type="predicted"/>
<dbReference type="InterPro" id="IPR010512">
    <property type="entry name" value="DUF1091"/>
</dbReference>
<reference evidence="1 2" key="1">
    <citation type="journal article" date="2015" name="Nat. Commun.">
        <title>Lucilia cuprina genome unlocks parasitic fly biology to underpin future interventions.</title>
        <authorList>
            <person name="Anstead C.A."/>
            <person name="Korhonen P.K."/>
            <person name="Young N.D."/>
            <person name="Hall R.S."/>
            <person name="Jex A.R."/>
            <person name="Murali S.C."/>
            <person name="Hughes D.S."/>
            <person name="Lee S.F."/>
            <person name="Perry T."/>
            <person name="Stroehlein A.J."/>
            <person name="Ansell B.R."/>
            <person name="Breugelmans B."/>
            <person name="Hofmann A."/>
            <person name="Qu J."/>
            <person name="Dugan S."/>
            <person name="Lee S.L."/>
            <person name="Chao H."/>
            <person name="Dinh H."/>
            <person name="Han Y."/>
            <person name="Doddapaneni H.V."/>
            <person name="Worley K.C."/>
            <person name="Muzny D.M."/>
            <person name="Ioannidis P."/>
            <person name="Waterhouse R.M."/>
            <person name="Zdobnov E.M."/>
            <person name="James P.J."/>
            <person name="Bagnall N.H."/>
            <person name="Kotze A.C."/>
            <person name="Gibbs R.A."/>
            <person name="Richards S."/>
            <person name="Batterham P."/>
            <person name="Gasser R.B."/>
        </authorList>
    </citation>
    <scope>NUCLEOTIDE SEQUENCE [LARGE SCALE GENOMIC DNA]</scope>
    <source>
        <strain evidence="1 2">LS</strain>
        <tissue evidence="1">Full body</tissue>
    </source>
</reference>
<evidence type="ECO:0000313" key="2">
    <source>
        <dbReference type="Proteomes" id="UP000037069"/>
    </source>
</evidence>
<sequence length="210" mass="24989">MTMNCQNELQICRRNGFKKSLKMTTLIFSITLMLISGELCLAWRSFTIRFDSTECKQNNKMTDFLNCSIVKLKRNQEVFNMNVRFNTKLIKPKLDFWIINERPDEKDFVLVNFTNVDGCLFLQNKDTYNILQIIRKEFEKYSNLPEKCPVEKLTHITVKQLKIDPDSFPPYIPETKFRVEVYLKEDLDLIFSLIVKGRVESRKRLIIKNR</sequence>
<keyword evidence="2" id="KW-1185">Reference proteome</keyword>
<dbReference type="PANTHER" id="PTHR20898">
    <property type="entry name" value="DAEDALUS ON 3-RELATED-RELATED"/>
    <property type="match status" value="1"/>
</dbReference>
<gene>
    <name evidence="1" type="ORF">FF38_09108</name>
</gene>
<organism evidence="1 2">
    <name type="scientific">Lucilia cuprina</name>
    <name type="common">Green bottle fly</name>
    <name type="synonym">Australian sheep blowfly</name>
    <dbReference type="NCBI Taxonomy" id="7375"/>
    <lineage>
        <taxon>Eukaryota</taxon>
        <taxon>Metazoa</taxon>
        <taxon>Ecdysozoa</taxon>
        <taxon>Arthropoda</taxon>
        <taxon>Hexapoda</taxon>
        <taxon>Insecta</taxon>
        <taxon>Pterygota</taxon>
        <taxon>Neoptera</taxon>
        <taxon>Endopterygota</taxon>
        <taxon>Diptera</taxon>
        <taxon>Brachycera</taxon>
        <taxon>Muscomorpha</taxon>
        <taxon>Oestroidea</taxon>
        <taxon>Calliphoridae</taxon>
        <taxon>Luciliinae</taxon>
        <taxon>Lucilia</taxon>
    </lineage>
</organism>
<accession>A0A0L0BSX6</accession>
<comment type="caution">
    <text evidence="1">The sequence shown here is derived from an EMBL/GenBank/DDBJ whole genome shotgun (WGS) entry which is preliminary data.</text>
</comment>